<comment type="similarity">
    <text evidence="2">Belongs to the ABC transporter superfamily. ABCC family. Conjugate transporter (TC 3.A.1.208) subfamily.</text>
</comment>
<dbReference type="PANTHER" id="PTHR24223">
    <property type="entry name" value="ATP-BINDING CASSETTE SUB-FAMILY C"/>
    <property type="match status" value="1"/>
</dbReference>
<evidence type="ECO:0000313" key="5">
    <source>
        <dbReference type="EMBL" id="CAD8079341.1"/>
    </source>
</evidence>
<sequence length="180" mass="20724">MKNYGKFQNKQTFSAKTDKSDVNSVFSVGQKQLICQAKMILDEKKIIVLDEATANVDMKTADFIQETLKYKFSDCTIITISHRLNTISDYDKIMVISEGQIVEFDTPFNLLANSINSISVDTLDIQTEFFKIFDIKIQKENCQAIFDTHSFLFPNFLEFFFPLKVFLSLGRSLNFYSSLI</sequence>
<protein>
    <recommendedName>
        <fullName evidence="7">ABC transporter domain-containing protein</fullName>
    </recommendedName>
</protein>
<dbReference type="GO" id="GO:0042626">
    <property type="term" value="F:ATPase-coupled transmembrane transporter activity"/>
    <property type="evidence" value="ECO:0007669"/>
    <property type="project" value="TreeGrafter"/>
</dbReference>
<evidence type="ECO:0000313" key="6">
    <source>
        <dbReference type="Proteomes" id="UP000688137"/>
    </source>
</evidence>
<evidence type="ECO:0000256" key="4">
    <source>
        <dbReference type="ARBA" id="ARBA00022840"/>
    </source>
</evidence>
<gene>
    <name evidence="5" type="ORF">PPRIM_AZ9-3.1.T0610275</name>
</gene>
<evidence type="ECO:0000256" key="2">
    <source>
        <dbReference type="ARBA" id="ARBA00009726"/>
    </source>
</evidence>
<dbReference type="Proteomes" id="UP000688137">
    <property type="component" value="Unassembled WGS sequence"/>
</dbReference>
<name>A0A8S1MLQ2_PARPR</name>
<comment type="caution">
    <text evidence="5">The sequence shown here is derived from an EMBL/GenBank/DDBJ whole genome shotgun (WGS) entry which is preliminary data.</text>
</comment>
<dbReference type="GO" id="GO:0016020">
    <property type="term" value="C:membrane"/>
    <property type="evidence" value="ECO:0007669"/>
    <property type="project" value="UniProtKB-SubCell"/>
</dbReference>
<organism evidence="5 6">
    <name type="scientific">Paramecium primaurelia</name>
    <dbReference type="NCBI Taxonomy" id="5886"/>
    <lineage>
        <taxon>Eukaryota</taxon>
        <taxon>Sar</taxon>
        <taxon>Alveolata</taxon>
        <taxon>Ciliophora</taxon>
        <taxon>Intramacronucleata</taxon>
        <taxon>Oligohymenophorea</taxon>
        <taxon>Peniculida</taxon>
        <taxon>Parameciidae</taxon>
        <taxon>Paramecium</taxon>
    </lineage>
</organism>
<evidence type="ECO:0000256" key="3">
    <source>
        <dbReference type="ARBA" id="ARBA00022741"/>
    </source>
</evidence>
<evidence type="ECO:0008006" key="7">
    <source>
        <dbReference type="Google" id="ProtNLM"/>
    </source>
</evidence>
<dbReference type="PANTHER" id="PTHR24223:SF456">
    <property type="entry name" value="MULTIDRUG RESISTANCE-ASSOCIATED PROTEIN LETHAL(2)03659"/>
    <property type="match status" value="1"/>
</dbReference>
<keyword evidence="3" id="KW-0547">Nucleotide-binding</keyword>
<dbReference type="AlphaFoldDB" id="A0A8S1MLQ2"/>
<keyword evidence="4" id="KW-0067">ATP-binding</keyword>
<comment type="subcellular location">
    <subcellularLocation>
        <location evidence="1">Membrane</location>
        <topology evidence="1">Multi-pass membrane protein</topology>
    </subcellularLocation>
</comment>
<accession>A0A8S1MLQ2</accession>
<dbReference type="GO" id="GO:0005524">
    <property type="term" value="F:ATP binding"/>
    <property type="evidence" value="ECO:0007669"/>
    <property type="project" value="UniProtKB-KW"/>
</dbReference>
<keyword evidence="6" id="KW-1185">Reference proteome</keyword>
<reference evidence="5" key="1">
    <citation type="submission" date="2021-01" db="EMBL/GenBank/DDBJ databases">
        <authorList>
            <consortium name="Genoscope - CEA"/>
            <person name="William W."/>
        </authorList>
    </citation>
    <scope>NUCLEOTIDE SEQUENCE</scope>
</reference>
<dbReference type="InterPro" id="IPR050173">
    <property type="entry name" value="ABC_transporter_C-like"/>
</dbReference>
<evidence type="ECO:0000256" key="1">
    <source>
        <dbReference type="ARBA" id="ARBA00004141"/>
    </source>
</evidence>
<proteinExistence type="inferred from homology"/>
<dbReference type="EMBL" id="CAJJDM010000062">
    <property type="protein sequence ID" value="CAD8079341.1"/>
    <property type="molecule type" value="Genomic_DNA"/>
</dbReference>